<evidence type="ECO:0000313" key="2">
    <source>
        <dbReference type="Proteomes" id="UP000807353"/>
    </source>
</evidence>
<accession>A0A9P6CE57</accession>
<evidence type="ECO:0000313" key="1">
    <source>
        <dbReference type="EMBL" id="KAF9458830.1"/>
    </source>
</evidence>
<proteinExistence type="predicted"/>
<dbReference type="OrthoDB" id="10408979at2759"/>
<gene>
    <name evidence="1" type="ORF">BDZ94DRAFT_1239720</name>
</gene>
<sequence length="175" mass="19881">MSEKLGQLSYADGKLLCMIVDGQDLGSMSDDGYYTFTARYTMPLTYSQNREPPEDYPGPSDTQGFWTPGAEILSADGTEWGTQNCDLSSETLGIYLGEVSYPDGTYNLFIIIKRHGENRYHRVTYFALPRSQEYVRKSVVEQLWTVYTYYGVRVSIGGPEEIPHRKPREQAYVGI</sequence>
<dbReference type="EMBL" id="MU150330">
    <property type="protein sequence ID" value="KAF9458830.1"/>
    <property type="molecule type" value="Genomic_DNA"/>
</dbReference>
<keyword evidence="2" id="KW-1185">Reference proteome</keyword>
<protein>
    <submittedName>
        <fullName evidence="1">Uncharacterized protein</fullName>
    </submittedName>
</protein>
<dbReference type="AlphaFoldDB" id="A0A9P6CE57"/>
<name>A0A9P6CE57_9AGAR</name>
<organism evidence="1 2">
    <name type="scientific">Collybia nuda</name>
    <dbReference type="NCBI Taxonomy" id="64659"/>
    <lineage>
        <taxon>Eukaryota</taxon>
        <taxon>Fungi</taxon>
        <taxon>Dikarya</taxon>
        <taxon>Basidiomycota</taxon>
        <taxon>Agaricomycotina</taxon>
        <taxon>Agaricomycetes</taxon>
        <taxon>Agaricomycetidae</taxon>
        <taxon>Agaricales</taxon>
        <taxon>Tricholomatineae</taxon>
        <taxon>Clitocybaceae</taxon>
        <taxon>Collybia</taxon>
    </lineage>
</organism>
<comment type="caution">
    <text evidence="1">The sequence shown here is derived from an EMBL/GenBank/DDBJ whole genome shotgun (WGS) entry which is preliminary data.</text>
</comment>
<reference evidence="1" key="1">
    <citation type="submission" date="2020-11" db="EMBL/GenBank/DDBJ databases">
        <authorList>
            <consortium name="DOE Joint Genome Institute"/>
            <person name="Ahrendt S."/>
            <person name="Riley R."/>
            <person name="Andreopoulos W."/>
            <person name="Labutti K."/>
            <person name="Pangilinan J."/>
            <person name="Ruiz-Duenas F.J."/>
            <person name="Barrasa J.M."/>
            <person name="Sanchez-Garcia M."/>
            <person name="Camarero S."/>
            <person name="Miyauchi S."/>
            <person name="Serrano A."/>
            <person name="Linde D."/>
            <person name="Babiker R."/>
            <person name="Drula E."/>
            <person name="Ayuso-Fernandez I."/>
            <person name="Pacheco R."/>
            <person name="Padilla G."/>
            <person name="Ferreira P."/>
            <person name="Barriuso J."/>
            <person name="Kellner H."/>
            <person name="Castanera R."/>
            <person name="Alfaro M."/>
            <person name="Ramirez L."/>
            <person name="Pisabarro A.G."/>
            <person name="Kuo A."/>
            <person name="Tritt A."/>
            <person name="Lipzen A."/>
            <person name="He G."/>
            <person name="Yan M."/>
            <person name="Ng V."/>
            <person name="Cullen D."/>
            <person name="Martin F."/>
            <person name="Rosso M.-N."/>
            <person name="Henrissat B."/>
            <person name="Hibbett D."/>
            <person name="Martinez A.T."/>
            <person name="Grigoriev I.V."/>
        </authorList>
    </citation>
    <scope>NUCLEOTIDE SEQUENCE</scope>
    <source>
        <strain evidence="1">CBS 247.69</strain>
    </source>
</reference>
<dbReference type="Proteomes" id="UP000807353">
    <property type="component" value="Unassembled WGS sequence"/>
</dbReference>